<evidence type="ECO:0000256" key="3">
    <source>
        <dbReference type="ARBA" id="ARBA00022741"/>
    </source>
</evidence>
<dbReference type="SUPFAM" id="SSF53448">
    <property type="entry name" value="Nucleotide-diphospho-sugar transferases"/>
    <property type="match status" value="1"/>
</dbReference>
<dbReference type="AlphaFoldDB" id="A0A7J5UTB9"/>
<dbReference type="GO" id="GO:0005525">
    <property type="term" value="F:GTP binding"/>
    <property type="evidence" value="ECO:0007669"/>
    <property type="project" value="UniProtKB-KW"/>
</dbReference>
<dbReference type="PANTHER" id="PTHR40392:SF1">
    <property type="entry name" value="2-PHOSPHO-L-LACTATE GUANYLYLTRANSFERASE"/>
    <property type="match status" value="1"/>
</dbReference>
<comment type="function">
    <text evidence="5">Guanylyltransferase that catalyzes the activation of phosphoenolpyruvate (PEP) as enolpyruvoyl-2-diphospho-5'-guanosine, via the condensation of PEP with GTP. It is involved in the biosynthesis of coenzyme F420, a hydride carrier cofactor.</text>
</comment>
<comment type="pathway">
    <text evidence="5">Cofactor biosynthesis; coenzyme F420 biosynthesis.</text>
</comment>
<evidence type="ECO:0000256" key="4">
    <source>
        <dbReference type="ARBA" id="ARBA00023134"/>
    </source>
</evidence>
<keyword evidence="4 5" id="KW-0342">GTP-binding</keyword>
<dbReference type="InterPro" id="IPR029044">
    <property type="entry name" value="Nucleotide-diphossugar_trans"/>
</dbReference>
<evidence type="ECO:0000256" key="2">
    <source>
        <dbReference type="ARBA" id="ARBA00022695"/>
    </source>
</evidence>
<dbReference type="PANTHER" id="PTHR40392">
    <property type="entry name" value="2-PHOSPHO-L-LACTATE GUANYLYLTRANSFERASE"/>
    <property type="match status" value="1"/>
</dbReference>
<gene>
    <name evidence="6" type="primary">cofC</name>
    <name evidence="5" type="synonym">fbiD</name>
    <name evidence="6" type="ORF">GB883_03575</name>
</gene>
<feature type="binding site" evidence="5">
    <location>
        <position position="155"/>
    </location>
    <ligand>
        <name>phosphoenolpyruvate</name>
        <dbReference type="ChEBI" id="CHEBI:58702"/>
    </ligand>
</feature>
<keyword evidence="2 5" id="KW-0548">Nucleotidyltransferase</keyword>
<dbReference type="Pfam" id="PF01983">
    <property type="entry name" value="CofC"/>
    <property type="match status" value="1"/>
</dbReference>
<dbReference type="EMBL" id="WHJE01000009">
    <property type="protein sequence ID" value="KAE8765523.1"/>
    <property type="molecule type" value="Genomic_DNA"/>
</dbReference>
<reference evidence="6 7" key="1">
    <citation type="submission" date="2019-10" db="EMBL/GenBank/DDBJ databases">
        <title>Georgenia wutianyii sp. nov. and Georgenia yuyongxinii sp. nov. isolated from plateau pika (Ochotona curzoniae) in the Qinghai-Tibet plateau of China.</title>
        <authorList>
            <person name="Tian Z."/>
        </authorList>
    </citation>
    <scope>NUCLEOTIDE SEQUENCE [LARGE SCALE GENOMIC DNA]</scope>
    <source>
        <strain evidence="6 7">DSM 21501</strain>
    </source>
</reference>
<comment type="similarity">
    <text evidence="5">Belongs to the CofC family.</text>
</comment>
<dbReference type="NCBIfam" id="TIGR03552">
    <property type="entry name" value="F420_cofC"/>
    <property type="match status" value="1"/>
</dbReference>
<keyword evidence="7" id="KW-1185">Reference proteome</keyword>
<feature type="binding site" evidence="5">
    <location>
        <position position="158"/>
    </location>
    <ligand>
        <name>phosphoenolpyruvate</name>
        <dbReference type="ChEBI" id="CHEBI:58702"/>
    </ligand>
</feature>
<proteinExistence type="inferred from homology"/>
<dbReference type="InterPro" id="IPR002835">
    <property type="entry name" value="CofC"/>
</dbReference>
<evidence type="ECO:0000313" key="6">
    <source>
        <dbReference type="EMBL" id="KAE8765523.1"/>
    </source>
</evidence>
<dbReference type="Gene3D" id="3.90.550.10">
    <property type="entry name" value="Spore Coat Polysaccharide Biosynthesis Protein SpsA, Chain A"/>
    <property type="match status" value="1"/>
</dbReference>
<comment type="caution">
    <text evidence="6">The sequence shown here is derived from an EMBL/GenBank/DDBJ whole genome shotgun (WGS) entry which is preliminary data.</text>
</comment>
<sequence length="211" mass="21496">MRPRAGAVAVVPLRAGGKTRLAGVLGAAERERLVTVLARHVVTALLAEVPVLVVTGDPGFAARALGPDPRLRLVPQPADRPGLNAAVALGREAAVAAGAGRVLVAHADLPLLTPADVRALLAPAAPVVLAPDRAGEGTNALVLDAGARGFAFRFGPGSRAAHAAEAARLGLGVQLVRRPGTAADLDTPEDWAALPGDVRDRLRSAVVSLRR</sequence>
<feature type="binding site" evidence="5">
    <location>
        <position position="138"/>
    </location>
    <ligand>
        <name>phosphoenolpyruvate</name>
        <dbReference type="ChEBI" id="CHEBI:58702"/>
    </ligand>
</feature>
<dbReference type="EC" id="2.7.7.105" evidence="5"/>
<evidence type="ECO:0000256" key="5">
    <source>
        <dbReference type="HAMAP-Rule" id="MF_02114"/>
    </source>
</evidence>
<keyword evidence="1 5" id="KW-0808">Transferase</keyword>
<accession>A0A7J5UTB9</accession>
<dbReference type="HAMAP" id="MF_02114">
    <property type="entry name" value="CofC"/>
    <property type="match status" value="1"/>
</dbReference>
<keyword evidence="3 5" id="KW-0547">Nucleotide-binding</keyword>
<name>A0A7J5UTB9_9MICO</name>
<comment type="catalytic activity">
    <reaction evidence="5">
        <text>phosphoenolpyruvate + GTP + H(+) = enolpyruvoyl-2-diphospho-5'-guanosine + diphosphate</text>
        <dbReference type="Rhea" id="RHEA:30519"/>
        <dbReference type="ChEBI" id="CHEBI:15378"/>
        <dbReference type="ChEBI" id="CHEBI:33019"/>
        <dbReference type="ChEBI" id="CHEBI:37565"/>
        <dbReference type="ChEBI" id="CHEBI:58702"/>
        <dbReference type="ChEBI" id="CHEBI:143701"/>
        <dbReference type="EC" id="2.7.7.105"/>
    </reaction>
</comment>
<organism evidence="6 7">
    <name type="scientific">Georgenia thermotolerans</name>
    <dbReference type="NCBI Taxonomy" id="527326"/>
    <lineage>
        <taxon>Bacteria</taxon>
        <taxon>Bacillati</taxon>
        <taxon>Actinomycetota</taxon>
        <taxon>Actinomycetes</taxon>
        <taxon>Micrococcales</taxon>
        <taxon>Bogoriellaceae</taxon>
        <taxon>Georgenia</taxon>
    </lineage>
</organism>
<dbReference type="GO" id="GO:0052645">
    <property type="term" value="P:F420-0 metabolic process"/>
    <property type="evidence" value="ECO:0007669"/>
    <property type="project" value="UniProtKB-UniRule"/>
</dbReference>
<dbReference type="UniPathway" id="UPA00071"/>
<dbReference type="GO" id="GO:0043814">
    <property type="term" value="F:phospholactate guanylyltransferase activity"/>
    <property type="evidence" value="ECO:0007669"/>
    <property type="project" value="InterPro"/>
</dbReference>
<protein>
    <recommendedName>
        <fullName evidence="5">Phosphoenolpyruvate guanylyltransferase</fullName>
        <shortName evidence="5">PEP guanylyltransferase</shortName>
        <ecNumber evidence="5">2.7.7.105</ecNumber>
    </recommendedName>
</protein>
<dbReference type="OrthoDB" id="5144578at2"/>
<dbReference type="Proteomes" id="UP000451860">
    <property type="component" value="Unassembled WGS sequence"/>
</dbReference>
<evidence type="ECO:0000313" key="7">
    <source>
        <dbReference type="Proteomes" id="UP000451860"/>
    </source>
</evidence>
<evidence type="ECO:0000256" key="1">
    <source>
        <dbReference type="ARBA" id="ARBA00022679"/>
    </source>
</evidence>